<protein>
    <submittedName>
        <fullName evidence="2">Uncharacterized protein</fullName>
    </submittedName>
</protein>
<evidence type="ECO:0000313" key="2">
    <source>
        <dbReference type="EMBL" id="CDZ78959.1"/>
    </source>
</evidence>
<keyword evidence="3" id="KW-1185">Reference proteome</keyword>
<proteinExistence type="predicted"/>
<reference evidence="2 3" key="1">
    <citation type="submission" date="2014-06" db="EMBL/GenBank/DDBJ databases">
        <authorList>
            <person name="Urmite Genomes Urmite Genomes"/>
        </authorList>
    </citation>
    <scope>NUCLEOTIDE SEQUENCE [LARGE SCALE GENOMIC DNA]</scope>
</reference>
<dbReference type="AlphaFoldDB" id="A0A078L4F6"/>
<sequence length="624" mass="69236">MSGFFSGLFSAGTNTLQALYRGPATTLEEMYEGQKARFEAFNGLMSTIRYKPNQIQARKQYWCAQTLFLAQLIQKYPEEFQRLTQSANVSTANDADLSNIINALIHAIDDDYNLQWFLDLLKADGAVSLHYPIENDDDTPLAAVSKGIQFFNGDVINLIKELAQKGTKVVVDNAANSHRDGGSKYTKGSVEELLSRYTDSALKMALHFDDVHRRNYRDGQYAFTGRPPKLDVLNYQRRYIKMVLTICAKLVEQKEAYLESAEFLQDLFTSFPNEDESSTQLPIYFDMQNNAYEVPVNSGFSSGHWFRDTTNLNTVEGIFSALQEPTTAIPLDVVGYAAPDLRRLETSPLDARATSNKTLQNPDAEGNLGCMLSAGIQAQCEEAIRLAEENPNQPIAVVFIMPGCGAFKNPEKSTAAHFISSIKYFYPELQAKNINCYVAEFNPELHQLLEQTNEVFDGKLGELNSLINYCVDPLIRQKTIAVREQLVRLIESEGYTEELDKHLSLTIDLLSTNSPEDRSRISAEYKENAKILQDNNNTLWQALGIAMFALGVVIAIAGVAFSLTGATTAPGLVIAGCGTLLAAAGLGIFAPNDNKITELSMDLIGEELSSSTEDWISSPLRFTR</sequence>
<accession>A0A078L4F6</accession>
<keyword evidence="1" id="KW-1133">Transmembrane helix</keyword>
<dbReference type="Proteomes" id="UP000044071">
    <property type="component" value="Unassembled WGS sequence"/>
</dbReference>
<dbReference type="eggNOG" id="ENOG5030MHG">
    <property type="taxonomic scope" value="Bacteria"/>
</dbReference>
<evidence type="ECO:0000313" key="3">
    <source>
        <dbReference type="Proteomes" id="UP000044071"/>
    </source>
</evidence>
<dbReference type="RefSeq" id="WP_044012132.1">
    <property type="nucleotide sequence ID" value="NZ_CCVW01000004.1"/>
</dbReference>
<dbReference type="STRING" id="1034943.BN59_03274"/>
<keyword evidence="1" id="KW-0812">Transmembrane</keyword>
<dbReference type="EMBL" id="CCSB01000004">
    <property type="protein sequence ID" value="CDZ78959.1"/>
    <property type="molecule type" value="Genomic_DNA"/>
</dbReference>
<feature type="transmembrane region" description="Helical" evidence="1">
    <location>
        <begin position="539"/>
        <end position="564"/>
    </location>
</feature>
<keyword evidence="1" id="KW-0472">Membrane</keyword>
<name>A0A078L4F6_9GAMM</name>
<organism evidence="2 3">
    <name type="scientific">Legionella massiliensis</name>
    <dbReference type="NCBI Taxonomy" id="1034943"/>
    <lineage>
        <taxon>Bacteria</taxon>
        <taxon>Pseudomonadati</taxon>
        <taxon>Pseudomonadota</taxon>
        <taxon>Gammaproteobacteria</taxon>
        <taxon>Legionellales</taxon>
        <taxon>Legionellaceae</taxon>
        <taxon>Legionella</taxon>
    </lineage>
</organism>
<gene>
    <name evidence="2" type="ORF">BN59_03274</name>
</gene>
<evidence type="ECO:0000256" key="1">
    <source>
        <dbReference type="SAM" id="Phobius"/>
    </source>
</evidence>
<dbReference type="OrthoDB" id="5650708at2"/>
<feature type="transmembrane region" description="Helical" evidence="1">
    <location>
        <begin position="571"/>
        <end position="590"/>
    </location>
</feature>